<name>A0A371RI35_9PROT</name>
<feature type="domain" description="ABC transmembrane type-1" evidence="9">
    <location>
        <begin position="198"/>
        <end position="473"/>
    </location>
</feature>
<gene>
    <name evidence="10" type="ORF">DX908_07420</name>
</gene>
<dbReference type="Gene3D" id="1.20.1560.10">
    <property type="entry name" value="ABC transporter type 1, transmembrane domain"/>
    <property type="match status" value="1"/>
</dbReference>
<feature type="transmembrane region" description="Helical" evidence="7">
    <location>
        <begin position="191"/>
        <end position="214"/>
    </location>
</feature>
<keyword evidence="5 7" id="KW-1133">Transmembrane helix</keyword>
<keyword evidence="6 7" id="KW-0472">Membrane</keyword>
<keyword evidence="11" id="KW-1185">Reference proteome</keyword>
<dbReference type="Proteomes" id="UP000264589">
    <property type="component" value="Unassembled WGS sequence"/>
</dbReference>
<evidence type="ECO:0000256" key="7">
    <source>
        <dbReference type="SAM" id="Phobius"/>
    </source>
</evidence>
<evidence type="ECO:0000259" key="9">
    <source>
        <dbReference type="PROSITE" id="PS50929"/>
    </source>
</evidence>
<dbReference type="InParanoid" id="A0A371RI35"/>
<dbReference type="GO" id="GO:0005886">
    <property type="term" value="C:plasma membrane"/>
    <property type="evidence" value="ECO:0007669"/>
    <property type="project" value="UniProtKB-SubCell"/>
</dbReference>
<evidence type="ECO:0000259" key="8">
    <source>
        <dbReference type="PROSITE" id="PS50893"/>
    </source>
</evidence>
<dbReference type="SUPFAM" id="SSF52540">
    <property type="entry name" value="P-loop containing nucleoside triphosphate hydrolases"/>
    <property type="match status" value="1"/>
</dbReference>
<dbReference type="RefSeq" id="WP_116391726.1">
    <property type="nucleotide sequence ID" value="NZ_QUQO01000001.1"/>
</dbReference>
<feature type="domain" description="ABC transporter" evidence="8">
    <location>
        <begin position="506"/>
        <end position="741"/>
    </location>
</feature>
<protein>
    <submittedName>
        <fullName evidence="10">ATP-binding cassette domain-containing protein</fullName>
    </submittedName>
</protein>
<comment type="subcellular location">
    <subcellularLocation>
        <location evidence="1">Cell membrane</location>
        <topology evidence="1">Multi-pass membrane protein</topology>
    </subcellularLocation>
</comment>
<feature type="transmembrane region" description="Helical" evidence="7">
    <location>
        <begin position="332"/>
        <end position="353"/>
    </location>
</feature>
<evidence type="ECO:0000256" key="2">
    <source>
        <dbReference type="ARBA" id="ARBA00022692"/>
    </source>
</evidence>
<dbReference type="GO" id="GO:0016887">
    <property type="term" value="F:ATP hydrolysis activity"/>
    <property type="evidence" value="ECO:0007669"/>
    <property type="project" value="InterPro"/>
</dbReference>
<keyword evidence="4 10" id="KW-0067">ATP-binding</keyword>
<dbReference type="PROSITE" id="PS50929">
    <property type="entry name" value="ABC_TM1F"/>
    <property type="match status" value="1"/>
</dbReference>
<dbReference type="EMBL" id="QUQO01000001">
    <property type="protein sequence ID" value="RFB05095.1"/>
    <property type="molecule type" value="Genomic_DNA"/>
</dbReference>
<evidence type="ECO:0000256" key="5">
    <source>
        <dbReference type="ARBA" id="ARBA00022989"/>
    </source>
</evidence>
<dbReference type="PANTHER" id="PTHR43394">
    <property type="entry name" value="ATP-DEPENDENT PERMEASE MDL1, MITOCHONDRIAL"/>
    <property type="match status" value="1"/>
</dbReference>
<evidence type="ECO:0000256" key="3">
    <source>
        <dbReference type="ARBA" id="ARBA00022741"/>
    </source>
</evidence>
<dbReference type="InterPro" id="IPR011527">
    <property type="entry name" value="ABC1_TM_dom"/>
</dbReference>
<dbReference type="InterPro" id="IPR003439">
    <property type="entry name" value="ABC_transporter-like_ATP-bd"/>
</dbReference>
<sequence>MLNRLTRSLPFVNGPHGHEDEVAVAPVSAEALPVPLSIAEALSRISDQYVESGIPVGADEHDLPRDIAGPETIALMSERLGLNVRFETISRKTQRKLPPVSIALTKTGGAYILTESLKGVFIEGKSGKLDTQLAALEPFLSGRLIIPNLENNAVRRLLGQANSAANSFADEHRTTILGQSLRTLWNDHRPLLIQLATAAILTNMFLIALPLFIMSVYDRIIPHSAIESLQTLALGITIILLADLGVRYARLKFVDALGLSLSSRIQRKIYQQILFAPMAKSPKSSSALTSLQGEIDNFTLLLPEVLAGIVADALFSITVLMIVFMIGGPVVFGPIAGMMIVVALIASTANATMRQNKISMSLRSATTQQMNETIDSLSSIKSTGAEYNLLARYERLTGLSAGQLHLTRHKARFASNAASIIIQLTIVGTVVLSVFRISGGMMSIGSMAAITILVGRAVMPIAQLTDNICKLLGTAAVINRTLADLPEEEPSARDLTSNRRSFSGKIATRSVSYTHPDTERPALEGMNLEINAGERIALVGRNGSGKSTLLRLLSCIYAPSTGTMLYDDHEASQYGARFLRRQIGYLDQDVVLVQGSLRDNICLGLTEIDEQQLARAVQLSGVDRFARLHPQGYGMNVGPRGSALSAGEKQSVGLARLFMRDCRVLVLDEPTSMMDQSAEAHIIEALKALPSDITIIVSTHRLRLLNAVDRVITLDAGRIVKDSTVKELMAMQAPAKSAANS</sequence>
<dbReference type="PANTHER" id="PTHR43394:SF1">
    <property type="entry name" value="ATP-BINDING CASSETTE SUB-FAMILY B MEMBER 10, MITOCHONDRIAL"/>
    <property type="match status" value="1"/>
</dbReference>
<accession>A0A371RI35</accession>
<dbReference type="SUPFAM" id="SSF90123">
    <property type="entry name" value="ABC transporter transmembrane region"/>
    <property type="match status" value="1"/>
</dbReference>
<dbReference type="OrthoDB" id="5288404at2"/>
<dbReference type="SMART" id="SM00382">
    <property type="entry name" value="AAA"/>
    <property type="match status" value="1"/>
</dbReference>
<dbReference type="GO" id="GO:0005524">
    <property type="term" value="F:ATP binding"/>
    <property type="evidence" value="ECO:0007669"/>
    <property type="project" value="UniProtKB-KW"/>
</dbReference>
<reference evidence="10 11" key="1">
    <citation type="submission" date="2018-08" db="EMBL/GenBank/DDBJ databases">
        <title>Parvularcula sp. SM1705, isolated from surface water of the South Sea China.</title>
        <authorList>
            <person name="Sun L."/>
        </authorList>
    </citation>
    <scope>NUCLEOTIDE SEQUENCE [LARGE SCALE GENOMIC DNA]</scope>
    <source>
        <strain evidence="10 11">SM1705</strain>
    </source>
</reference>
<proteinExistence type="predicted"/>
<organism evidence="10 11">
    <name type="scientific">Parvularcula marina</name>
    <dbReference type="NCBI Taxonomy" id="2292771"/>
    <lineage>
        <taxon>Bacteria</taxon>
        <taxon>Pseudomonadati</taxon>
        <taxon>Pseudomonadota</taxon>
        <taxon>Alphaproteobacteria</taxon>
        <taxon>Parvularculales</taxon>
        <taxon>Parvularculaceae</taxon>
        <taxon>Parvularcula</taxon>
    </lineage>
</organism>
<feature type="transmembrane region" description="Helical" evidence="7">
    <location>
        <begin position="413"/>
        <end position="435"/>
    </location>
</feature>
<keyword evidence="2 7" id="KW-0812">Transmembrane</keyword>
<evidence type="ECO:0000313" key="11">
    <source>
        <dbReference type="Proteomes" id="UP000264589"/>
    </source>
</evidence>
<dbReference type="InterPro" id="IPR036640">
    <property type="entry name" value="ABC1_TM_sf"/>
</dbReference>
<dbReference type="Pfam" id="PF00664">
    <property type="entry name" value="ABC_membrane"/>
    <property type="match status" value="1"/>
</dbReference>
<evidence type="ECO:0000256" key="4">
    <source>
        <dbReference type="ARBA" id="ARBA00022840"/>
    </source>
</evidence>
<dbReference type="GO" id="GO:0015421">
    <property type="term" value="F:ABC-type oligopeptide transporter activity"/>
    <property type="evidence" value="ECO:0007669"/>
    <property type="project" value="TreeGrafter"/>
</dbReference>
<evidence type="ECO:0000313" key="10">
    <source>
        <dbReference type="EMBL" id="RFB05095.1"/>
    </source>
</evidence>
<dbReference type="Pfam" id="PF00005">
    <property type="entry name" value="ABC_tran"/>
    <property type="match status" value="1"/>
</dbReference>
<comment type="caution">
    <text evidence="10">The sequence shown here is derived from an EMBL/GenBank/DDBJ whole genome shotgun (WGS) entry which is preliminary data.</text>
</comment>
<keyword evidence="3" id="KW-0547">Nucleotide-binding</keyword>
<dbReference type="PROSITE" id="PS50893">
    <property type="entry name" value="ABC_TRANSPORTER_2"/>
    <property type="match status" value="1"/>
</dbReference>
<dbReference type="InterPro" id="IPR003593">
    <property type="entry name" value="AAA+_ATPase"/>
</dbReference>
<feature type="transmembrane region" description="Helical" evidence="7">
    <location>
        <begin position="220"/>
        <end position="242"/>
    </location>
</feature>
<dbReference type="InterPro" id="IPR027417">
    <property type="entry name" value="P-loop_NTPase"/>
</dbReference>
<dbReference type="Gene3D" id="3.40.50.300">
    <property type="entry name" value="P-loop containing nucleotide triphosphate hydrolases"/>
    <property type="match status" value="1"/>
</dbReference>
<evidence type="ECO:0000256" key="6">
    <source>
        <dbReference type="ARBA" id="ARBA00023136"/>
    </source>
</evidence>
<dbReference type="InterPro" id="IPR039421">
    <property type="entry name" value="Type_1_exporter"/>
</dbReference>
<dbReference type="AlphaFoldDB" id="A0A371RI35"/>
<feature type="transmembrane region" description="Helical" evidence="7">
    <location>
        <begin position="305"/>
        <end position="326"/>
    </location>
</feature>
<evidence type="ECO:0000256" key="1">
    <source>
        <dbReference type="ARBA" id="ARBA00004651"/>
    </source>
</evidence>